<evidence type="ECO:0000313" key="3">
    <source>
        <dbReference type="Proteomes" id="UP000319818"/>
    </source>
</evidence>
<accession>A0A543FZD8</accession>
<feature type="transmembrane region" description="Helical" evidence="1">
    <location>
        <begin position="6"/>
        <end position="24"/>
    </location>
</feature>
<keyword evidence="1" id="KW-1133">Transmembrane helix</keyword>
<sequence length="43" mass="4636">MQWLFTGVLIASCAGITVFTGYLLRRLFTTAPAAPEVPAEPKP</sequence>
<proteinExistence type="predicted"/>
<reference evidence="2 3" key="1">
    <citation type="submission" date="2019-06" db="EMBL/GenBank/DDBJ databases">
        <title>Sequencing the genomes of 1000 actinobacteria strains.</title>
        <authorList>
            <person name="Klenk H.-P."/>
        </authorList>
    </citation>
    <scope>NUCLEOTIDE SEQUENCE [LARGE SCALE GENOMIC DNA]</scope>
    <source>
        <strain evidence="2 3">DSM 45511</strain>
    </source>
</reference>
<name>A0A543FZD8_9PSEU</name>
<dbReference type="RefSeq" id="WP_281290501.1">
    <property type="nucleotide sequence ID" value="NZ_VFPH01000002.1"/>
</dbReference>
<evidence type="ECO:0000256" key="1">
    <source>
        <dbReference type="SAM" id="Phobius"/>
    </source>
</evidence>
<dbReference type="AlphaFoldDB" id="A0A543FZD8"/>
<dbReference type="Proteomes" id="UP000319818">
    <property type="component" value="Unassembled WGS sequence"/>
</dbReference>
<comment type="caution">
    <text evidence="2">The sequence shown here is derived from an EMBL/GenBank/DDBJ whole genome shotgun (WGS) entry which is preliminary data.</text>
</comment>
<gene>
    <name evidence="2" type="ORF">FB388_6456</name>
</gene>
<dbReference type="EMBL" id="VFPH01000002">
    <property type="protein sequence ID" value="TQM39198.1"/>
    <property type="molecule type" value="Genomic_DNA"/>
</dbReference>
<evidence type="ECO:0000313" key="2">
    <source>
        <dbReference type="EMBL" id="TQM39198.1"/>
    </source>
</evidence>
<organism evidence="2 3">
    <name type="scientific">Pseudonocardia cypriaca</name>
    <dbReference type="NCBI Taxonomy" id="882449"/>
    <lineage>
        <taxon>Bacteria</taxon>
        <taxon>Bacillati</taxon>
        <taxon>Actinomycetota</taxon>
        <taxon>Actinomycetes</taxon>
        <taxon>Pseudonocardiales</taxon>
        <taxon>Pseudonocardiaceae</taxon>
        <taxon>Pseudonocardia</taxon>
    </lineage>
</organism>
<keyword evidence="1" id="KW-0812">Transmembrane</keyword>
<keyword evidence="1" id="KW-0472">Membrane</keyword>
<protein>
    <submittedName>
        <fullName evidence="2">Uncharacterized protein</fullName>
    </submittedName>
</protein>
<keyword evidence="3" id="KW-1185">Reference proteome</keyword>